<comment type="pathway">
    <text evidence="5">Quinol/quinone metabolism; 1,4-dihydroxy-2-naphthoate biosynthesis; 1,4-dihydroxy-2-naphthoate from chorismate: step 7/7.</text>
</comment>
<evidence type="ECO:0000256" key="6">
    <source>
        <dbReference type="ARBA" id="ARBA00061187"/>
    </source>
</evidence>
<dbReference type="GO" id="GO:0005777">
    <property type="term" value="C:peroxisome"/>
    <property type="evidence" value="ECO:0007669"/>
    <property type="project" value="UniProtKB-SubCell"/>
</dbReference>
<dbReference type="AlphaFoldDB" id="A0A3L6EM32"/>
<evidence type="ECO:0000256" key="8">
    <source>
        <dbReference type="SAM" id="MobiDB-lite"/>
    </source>
</evidence>
<feature type="compositionally biased region" description="Low complexity" evidence="8">
    <location>
        <begin position="9"/>
        <end position="24"/>
    </location>
</feature>
<dbReference type="Proteomes" id="UP000251960">
    <property type="component" value="Chromosome 5"/>
</dbReference>
<evidence type="ECO:0000256" key="4">
    <source>
        <dbReference type="ARBA" id="ARBA00060572"/>
    </source>
</evidence>
<comment type="subcellular location">
    <subcellularLocation>
        <location evidence="1">Peroxisome</location>
    </subcellularLocation>
</comment>
<evidence type="ECO:0000256" key="2">
    <source>
        <dbReference type="ARBA" id="ARBA00022801"/>
    </source>
</evidence>
<evidence type="ECO:0000313" key="10">
    <source>
        <dbReference type="EMBL" id="PWZ21623.1"/>
    </source>
</evidence>
<organism evidence="10 11">
    <name type="scientific">Zea mays</name>
    <name type="common">Maize</name>
    <dbReference type="NCBI Taxonomy" id="4577"/>
    <lineage>
        <taxon>Eukaryota</taxon>
        <taxon>Viridiplantae</taxon>
        <taxon>Streptophyta</taxon>
        <taxon>Embryophyta</taxon>
        <taxon>Tracheophyta</taxon>
        <taxon>Spermatophyta</taxon>
        <taxon>Magnoliopsida</taxon>
        <taxon>Liliopsida</taxon>
        <taxon>Poales</taxon>
        <taxon>Poaceae</taxon>
        <taxon>PACMAD clade</taxon>
        <taxon>Panicoideae</taxon>
        <taxon>Andropogonodae</taxon>
        <taxon>Andropogoneae</taxon>
        <taxon>Tripsacinae</taxon>
        <taxon>Zea</taxon>
    </lineage>
</organism>
<evidence type="ECO:0000256" key="1">
    <source>
        <dbReference type="ARBA" id="ARBA00004275"/>
    </source>
</evidence>
<comment type="pathway">
    <text evidence="4">Cofactor biosynthesis; phylloquinone biosynthesis.</text>
</comment>
<keyword evidence="2" id="KW-0378">Hydrolase</keyword>
<dbReference type="GO" id="GO:0042372">
    <property type="term" value="P:phylloquinone biosynthetic process"/>
    <property type="evidence" value="ECO:0007669"/>
    <property type="project" value="UniProtKB-ARBA"/>
</dbReference>
<dbReference type="SUPFAM" id="SSF54637">
    <property type="entry name" value="Thioesterase/thiol ester dehydrase-isomerase"/>
    <property type="match status" value="1"/>
</dbReference>
<dbReference type="EMBL" id="NCVQ01000006">
    <property type="protein sequence ID" value="PWZ21623.1"/>
    <property type="molecule type" value="Genomic_DNA"/>
</dbReference>
<accession>A0A3L6EM32</accession>
<dbReference type="PANTHER" id="PTHR43240:SF27">
    <property type="entry name" value="THIOESTERASE DOMAIN-CONTAINING PROTEIN"/>
    <property type="match status" value="1"/>
</dbReference>
<dbReference type="NCBIfam" id="TIGR00369">
    <property type="entry name" value="unchar_dom_1"/>
    <property type="match status" value="1"/>
</dbReference>
<dbReference type="InterPro" id="IPR003736">
    <property type="entry name" value="PAAI_dom"/>
</dbReference>
<feature type="domain" description="Thioesterase" evidence="9">
    <location>
        <begin position="65"/>
        <end position="127"/>
    </location>
</feature>
<evidence type="ECO:0000256" key="3">
    <source>
        <dbReference type="ARBA" id="ARBA00023140"/>
    </source>
</evidence>
<evidence type="ECO:0000256" key="7">
    <source>
        <dbReference type="ARBA" id="ARBA00066058"/>
    </source>
</evidence>
<evidence type="ECO:0000313" key="11">
    <source>
        <dbReference type="Proteomes" id="UP000251960"/>
    </source>
</evidence>
<comment type="subunit">
    <text evidence="7">Homotetramers.</text>
</comment>
<gene>
    <name evidence="10" type="primary">DHNAT1_0</name>
    <name evidence="10" type="ORF">Zm00014a_040690</name>
</gene>
<protein>
    <submittedName>
        <fullName evidence="10">1,4-dihydroxy-2-naphthoyl-CoA thioesterase 1</fullName>
    </submittedName>
</protein>
<reference evidence="10 11" key="1">
    <citation type="journal article" date="2018" name="Nat. Genet.">
        <title>Extensive intraspecific gene order and gene structural variations between Mo17 and other maize genomes.</title>
        <authorList>
            <person name="Sun S."/>
            <person name="Zhou Y."/>
            <person name="Chen J."/>
            <person name="Shi J."/>
            <person name="Zhao H."/>
            <person name="Zhao H."/>
            <person name="Song W."/>
            <person name="Zhang M."/>
            <person name="Cui Y."/>
            <person name="Dong X."/>
            <person name="Liu H."/>
            <person name="Ma X."/>
            <person name="Jiao Y."/>
            <person name="Wang B."/>
            <person name="Wei X."/>
            <person name="Stein J.C."/>
            <person name="Glaubitz J.C."/>
            <person name="Lu F."/>
            <person name="Yu G."/>
            <person name="Liang C."/>
            <person name="Fengler K."/>
            <person name="Li B."/>
            <person name="Rafalski A."/>
            <person name="Schnable P.S."/>
            <person name="Ware D.H."/>
            <person name="Buckler E.S."/>
            <person name="Lai J."/>
        </authorList>
    </citation>
    <scope>NUCLEOTIDE SEQUENCE [LARGE SCALE GENOMIC DNA]</scope>
    <source>
        <strain evidence="11">cv. Missouri 17</strain>
        <tissue evidence="10">Seedling</tissue>
    </source>
</reference>
<dbReference type="InterPro" id="IPR029069">
    <property type="entry name" value="HotDog_dom_sf"/>
</dbReference>
<comment type="caution">
    <text evidence="10">The sequence shown here is derived from an EMBL/GenBank/DDBJ whole genome shotgun (WGS) entry which is preliminary data.</text>
</comment>
<dbReference type="CDD" id="cd03443">
    <property type="entry name" value="PaaI_thioesterase"/>
    <property type="match status" value="1"/>
</dbReference>
<dbReference type="GO" id="GO:0016787">
    <property type="term" value="F:hydrolase activity"/>
    <property type="evidence" value="ECO:0007669"/>
    <property type="project" value="UniProtKB-KW"/>
</dbReference>
<feature type="region of interest" description="Disordered" evidence="8">
    <location>
        <begin position="1"/>
        <end position="24"/>
    </location>
</feature>
<evidence type="ECO:0000259" key="9">
    <source>
        <dbReference type="Pfam" id="PF03061"/>
    </source>
</evidence>
<dbReference type="InterPro" id="IPR006683">
    <property type="entry name" value="Thioestr_dom"/>
</dbReference>
<proteinExistence type="inferred from homology"/>
<keyword evidence="3" id="KW-0576">Peroxisome</keyword>
<comment type="similarity">
    <text evidence="6">Belongs to the 4-hydroxybenzoyl-CoA thioesterase family. DHNA-CoA hydrolase subfamily.</text>
</comment>
<name>A0A3L6EM32_MAIZE</name>
<dbReference type="FunFam" id="3.10.129.10:FF:000048">
    <property type="entry name" value="14-dihydroxy-2-naphthoyl-CoA thioesterase 1"/>
    <property type="match status" value="1"/>
</dbReference>
<sequence>MDDDATVGSRQRQQQPASPAAADSRAMMAELDAPLHALGFEMEELSPSRLTGRLPITPICCQPFKVLHGGVSALVAEALASMGAHMASGYRRVAGVQLSINHFRSAALGDTVLAQAVPVHVGRSTQVRCPWFFPSTVWEVKLWKMDPSTGAKGPQIAESRVTLLSNLPLPEEHKRAGDALKKYSSKL</sequence>
<evidence type="ECO:0000256" key="5">
    <source>
        <dbReference type="ARBA" id="ARBA00060586"/>
    </source>
</evidence>
<dbReference type="Pfam" id="PF03061">
    <property type="entry name" value="4HBT"/>
    <property type="match status" value="1"/>
</dbReference>
<dbReference type="ExpressionAtlas" id="A0A3L6EM32">
    <property type="expression patterns" value="baseline and differential"/>
</dbReference>
<dbReference type="PANTHER" id="PTHR43240">
    <property type="entry name" value="1,4-DIHYDROXY-2-NAPHTHOYL-COA THIOESTERASE 1"/>
    <property type="match status" value="1"/>
</dbReference>
<dbReference type="Gene3D" id="3.10.129.10">
    <property type="entry name" value="Hotdog Thioesterase"/>
    <property type="match status" value="1"/>
</dbReference>